<reference evidence="1" key="3">
    <citation type="submission" date="2021-06" db="EMBL/GenBank/DDBJ databases">
        <title>Chromosome-level genome assembly for S. haematobium.</title>
        <authorList>
            <person name="Stroehlein A.J."/>
        </authorList>
    </citation>
    <scope>NUCLEOTIDE SEQUENCE</scope>
</reference>
<dbReference type="RefSeq" id="XP_051068709.1">
    <property type="nucleotide sequence ID" value="XM_051212793.1"/>
</dbReference>
<proteinExistence type="predicted"/>
<evidence type="ECO:0000313" key="1">
    <source>
        <dbReference type="EMBL" id="KAH9586876.1"/>
    </source>
</evidence>
<dbReference type="GeneID" id="24593411"/>
<dbReference type="CTD" id="24593411"/>
<reference evidence="1" key="4">
    <citation type="journal article" date="2022" name="PLoS Pathog.">
        <title>Chromosome-level genome of Schistosoma haematobium underpins genome-wide explorations of molecular variation.</title>
        <authorList>
            <person name="Stroehlein A.J."/>
            <person name="Korhonen P.K."/>
            <person name="Lee V.V."/>
            <person name="Ralph S.A."/>
            <person name="Mentink-Kane M."/>
            <person name="You H."/>
            <person name="McManus D.P."/>
            <person name="Tchuente L.T."/>
            <person name="Stothard J.R."/>
            <person name="Kaur P."/>
            <person name="Dudchenko O."/>
            <person name="Aiden E.L."/>
            <person name="Yang B."/>
            <person name="Yang H."/>
            <person name="Emery A.M."/>
            <person name="Webster B.L."/>
            <person name="Brindley P.J."/>
            <person name="Rollinson D."/>
            <person name="Chang B.C.H."/>
            <person name="Gasser R.B."/>
            <person name="Young N.D."/>
        </authorList>
    </citation>
    <scope>NUCLEOTIDE SEQUENCE</scope>
</reference>
<accession>A0A922ISV5</accession>
<dbReference type="Proteomes" id="UP000471633">
    <property type="component" value="Unassembled WGS sequence"/>
</dbReference>
<protein>
    <submittedName>
        <fullName evidence="1">Meiosis-specific component of sister chromatid cohesion complex</fullName>
    </submittedName>
</protein>
<dbReference type="KEGG" id="shx:MS3_00004828"/>
<keyword evidence="2" id="KW-1185">Reference proteome</keyword>
<reference evidence="1" key="2">
    <citation type="journal article" date="2019" name="Gigascience">
        <title>High-quality Schistosoma haematobium genome achieved by single-molecule and long-range sequencing.</title>
        <authorList>
            <person name="Stroehlein A.J."/>
            <person name="Korhonen P.K."/>
            <person name="Chong T.M."/>
            <person name="Lim Y.L."/>
            <person name="Chan K.G."/>
            <person name="Webster B."/>
            <person name="Rollinson D."/>
            <person name="Brindley P.J."/>
            <person name="Gasser R.B."/>
            <person name="Young N.D."/>
        </authorList>
    </citation>
    <scope>NUCLEOTIDE SEQUENCE</scope>
</reference>
<comment type="caution">
    <text evidence="1">The sequence shown here is derived from an EMBL/GenBank/DDBJ whole genome shotgun (WGS) entry which is preliminary data.</text>
</comment>
<dbReference type="EMBL" id="AMPZ03000003">
    <property type="protein sequence ID" value="KAH9586876.1"/>
    <property type="molecule type" value="Genomic_DNA"/>
</dbReference>
<dbReference type="AlphaFoldDB" id="A0A922ISV5"/>
<gene>
    <name evidence="1" type="primary">REC8_1</name>
    <name evidence="1" type="ORF">MS3_00004828</name>
</gene>
<name>A0A922ISV5_SCHHA</name>
<sequence length="440" mass="49529">MDSVNAISTNVDSSLMPSAQFSTEIINNSTHLENIKQSNVVLEQVELTKDFLTETEMTQILPQEEEERTFTSASEQNLCPISLSRLNPLHPVESEENTHRRRIKKHSNKLIIDEITRLTASELRWNMLHGEETMVTRDIYLADSTPRSQTRYLLSRSVSRLFSVPSNLETALSLRLCELWCYHRRLCEKALQKRKLDDLSLNNDVIQTKRPAKSLSIKMNAITEENESSVEIQRIAGDHSSLIGSESIFGTSNIIDVTNNQTISVRESLVQMKESFGGASDQPIPDIVTNVRDNTASEITRQALDLPIPGTSISLPTECTTLVPVIEEPEENLQQQNELDSTSVVPNLTEALPDQSQLPTEVSSLTGKHFHDKSQLWRYLYSQLIESNSYSIDIGNLCPLGCSKKQAAFVFMTLLEFAKNRQIILSQCVAFGQILITIIH</sequence>
<evidence type="ECO:0000313" key="2">
    <source>
        <dbReference type="Proteomes" id="UP000471633"/>
    </source>
</evidence>
<organism evidence="1 2">
    <name type="scientific">Schistosoma haematobium</name>
    <name type="common">Blood fluke</name>
    <dbReference type="NCBI Taxonomy" id="6185"/>
    <lineage>
        <taxon>Eukaryota</taxon>
        <taxon>Metazoa</taxon>
        <taxon>Spiralia</taxon>
        <taxon>Lophotrochozoa</taxon>
        <taxon>Platyhelminthes</taxon>
        <taxon>Trematoda</taxon>
        <taxon>Digenea</taxon>
        <taxon>Strigeidida</taxon>
        <taxon>Schistosomatoidea</taxon>
        <taxon>Schistosomatidae</taxon>
        <taxon>Schistosoma</taxon>
    </lineage>
</organism>
<reference evidence="1" key="1">
    <citation type="journal article" date="2012" name="Nat. Genet.">
        <title>Whole-genome sequence of Schistosoma haematobium.</title>
        <authorList>
            <person name="Young N.D."/>
            <person name="Jex A.R."/>
            <person name="Li B."/>
            <person name="Liu S."/>
            <person name="Yang L."/>
            <person name="Xiong Z."/>
            <person name="Li Y."/>
            <person name="Cantacessi C."/>
            <person name="Hall R.S."/>
            <person name="Xu X."/>
            <person name="Chen F."/>
            <person name="Wu X."/>
            <person name="Zerlotini A."/>
            <person name="Oliveira G."/>
            <person name="Hofmann A."/>
            <person name="Zhang G."/>
            <person name="Fang X."/>
            <person name="Kang Y."/>
            <person name="Campbell B.E."/>
            <person name="Loukas A."/>
            <person name="Ranganathan S."/>
            <person name="Rollinson D."/>
            <person name="Rinaldi G."/>
            <person name="Brindley P.J."/>
            <person name="Yang H."/>
            <person name="Wang J."/>
            <person name="Wang J."/>
            <person name="Gasser R.B."/>
        </authorList>
    </citation>
    <scope>NUCLEOTIDE SEQUENCE</scope>
</reference>